<dbReference type="Pfam" id="PF01261">
    <property type="entry name" value="AP_endonuc_2"/>
    <property type="match status" value="1"/>
</dbReference>
<organism evidence="2 3">
    <name type="scientific">Candidatus Glassbacteria bacterium RIFCSPLOWO2_12_FULL_58_11</name>
    <dbReference type="NCBI Taxonomy" id="1817867"/>
    <lineage>
        <taxon>Bacteria</taxon>
        <taxon>Candidatus Glassiibacteriota</taxon>
    </lineage>
</organism>
<dbReference type="PANTHER" id="PTHR12110">
    <property type="entry name" value="HYDROXYPYRUVATE ISOMERASE"/>
    <property type="match status" value="1"/>
</dbReference>
<evidence type="ECO:0000313" key="3">
    <source>
        <dbReference type="Proteomes" id="UP000179129"/>
    </source>
</evidence>
<accession>A0A1F5YYK1</accession>
<gene>
    <name evidence="2" type="ORF">A3F83_12900</name>
</gene>
<dbReference type="InterPro" id="IPR036237">
    <property type="entry name" value="Xyl_isomerase-like_sf"/>
</dbReference>
<sequence length="305" mass="33240">MKKPLDNLSRRNFLALGGGIIGTLSVACGTKEPAKEPAVALENQADAGAVEFPQDIPYAGFRVGVQSYCFREFKTREVLIESLHSLGLAHIEIWPDGHLPVDTPEPEIAEAVKLFLDQGVTIDACGVVDFPNDEAQCRKIFEYAKKLGVIAISAGPVHEALPLMVKLTAEYGLPIAIHNHGPQDKLFGTSELIRQYLAPLPSSVGLCVDTGHFQRVGEDPLAVITEFADRVHGVHLKDMVQGANGEWEDRIVGKGNLDLPALMKKLKEIGFNGYFSLEYESDPSDPLPAMRQCLQELRTACEGLA</sequence>
<dbReference type="PANTHER" id="PTHR12110:SF41">
    <property type="entry name" value="INOSOSE DEHYDRATASE"/>
    <property type="match status" value="1"/>
</dbReference>
<dbReference type="InterPro" id="IPR050312">
    <property type="entry name" value="IolE/XylAMocC-like"/>
</dbReference>
<dbReference type="InterPro" id="IPR006311">
    <property type="entry name" value="TAT_signal"/>
</dbReference>
<dbReference type="PROSITE" id="PS51318">
    <property type="entry name" value="TAT"/>
    <property type="match status" value="1"/>
</dbReference>
<feature type="domain" description="Xylose isomerase-like TIM barrel" evidence="1">
    <location>
        <begin position="83"/>
        <end position="294"/>
    </location>
</feature>
<dbReference type="InterPro" id="IPR013022">
    <property type="entry name" value="Xyl_isomerase-like_TIM-brl"/>
</dbReference>
<dbReference type="Proteomes" id="UP000179129">
    <property type="component" value="Unassembled WGS sequence"/>
</dbReference>
<evidence type="ECO:0000313" key="2">
    <source>
        <dbReference type="EMBL" id="OGG05268.1"/>
    </source>
</evidence>
<dbReference type="Gene3D" id="3.20.20.150">
    <property type="entry name" value="Divalent-metal-dependent TIM barrel enzymes"/>
    <property type="match status" value="1"/>
</dbReference>
<proteinExistence type="predicted"/>
<dbReference type="EMBL" id="MFIX01000070">
    <property type="protein sequence ID" value="OGG05268.1"/>
    <property type="molecule type" value="Genomic_DNA"/>
</dbReference>
<dbReference type="PROSITE" id="PS51257">
    <property type="entry name" value="PROKAR_LIPOPROTEIN"/>
    <property type="match status" value="1"/>
</dbReference>
<dbReference type="STRING" id="1817867.A3F83_12900"/>
<protein>
    <recommendedName>
        <fullName evidence="1">Xylose isomerase-like TIM barrel domain-containing protein</fullName>
    </recommendedName>
</protein>
<comment type="caution">
    <text evidence="2">The sequence shown here is derived from an EMBL/GenBank/DDBJ whole genome shotgun (WGS) entry which is preliminary data.</text>
</comment>
<dbReference type="AlphaFoldDB" id="A0A1F5YYK1"/>
<dbReference type="SUPFAM" id="SSF51658">
    <property type="entry name" value="Xylose isomerase-like"/>
    <property type="match status" value="1"/>
</dbReference>
<name>A0A1F5YYK1_9BACT</name>
<evidence type="ECO:0000259" key="1">
    <source>
        <dbReference type="Pfam" id="PF01261"/>
    </source>
</evidence>
<reference evidence="2 3" key="1">
    <citation type="journal article" date="2016" name="Nat. Commun.">
        <title>Thousands of microbial genomes shed light on interconnected biogeochemical processes in an aquifer system.</title>
        <authorList>
            <person name="Anantharaman K."/>
            <person name="Brown C.T."/>
            <person name="Hug L.A."/>
            <person name="Sharon I."/>
            <person name="Castelle C.J."/>
            <person name="Probst A.J."/>
            <person name="Thomas B.C."/>
            <person name="Singh A."/>
            <person name="Wilkins M.J."/>
            <person name="Karaoz U."/>
            <person name="Brodie E.L."/>
            <person name="Williams K.H."/>
            <person name="Hubbard S.S."/>
            <person name="Banfield J.F."/>
        </authorList>
    </citation>
    <scope>NUCLEOTIDE SEQUENCE [LARGE SCALE GENOMIC DNA]</scope>
</reference>